<sequence length="70" mass="7673">MTVCLLGDQAECPMAYQCHFDNVDVRTDPQAYQAAVASHAANGWRLVQVHVEMPAAIPASVVLILEHKQL</sequence>
<keyword evidence="2" id="KW-1185">Reference proteome</keyword>
<dbReference type="EMBL" id="JAPDOB010000002">
    <property type="protein sequence ID" value="MCW3798475.1"/>
    <property type="molecule type" value="Genomic_DNA"/>
</dbReference>
<dbReference type="Proteomes" id="UP001526246">
    <property type="component" value="Unassembled WGS sequence"/>
</dbReference>
<organism evidence="1 2">
    <name type="scientific">Sphingomonas arvum</name>
    <dbReference type="NCBI Taxonomy" id="2992113"/>
    <lineage>
        <taxon>Bacteria</taxon>
        <taxon>Pseudomonadati</taxon>
        <taxon>Pseudomonadota</taxon>
        <taxon>Alphaproteobacteria</taxon>
        <taxon>Sphingomonadales</taxon>
        <taxon>Sphingomonadaceae</taxon>
        <taxon>Sphingomonas</taxon>
    </lineage>
</organism>
<dbReference type="RefSeq" id="WP_264883332.1">
    <property type="nucleotide sequence ID" value="NZ_JAPDOB010000002.1"/>
</dbReference>
<accession>A0ABT3JIB2</accession>
<gene>
    <name evidence="1" type="ORF">OMW55_11730</name>
</gene>
<reference evidence="1 2" key="1">
    <citation type="submission" date="2022-10" db="EMBL/GenBank/DDBJ databases">
        <title>Sphingomonas sp.</title>
        <authorList>
            <person name="Jin C."/>
        </authorList>
    </citation>
    <scope>NUCLEOTIDE SEQUENCE [LARGE SCALE GENOMIC DNA]</scope>
    <source>
        <strain evidence="1 2">BN140010</strain>
    </source>
</reference>
<protein>
    <recommendedName>
        <fullName evidence="3">DUF4177 domain-containing protein</fullName>
    </recommendedName>
</protein>
<name>A0ABT3JIB2_9SPHN</name>
<evidence type="ECO:0000313" key="2">
    <source>
        <dbReference type="Proteomes" id="UP001526246"/>
    </source>
</evidence>
<evidence type="ECO:0000313" key="1">
    <source>
        <dbReference type="EMBL" id="MCW3798475.1"/>
    </source>
</evidence>
<evidence type="ECO:0008006" key="3">
    <source>
        <dbReference type="Google" id="ProtNLM"/>
    </source>
</evidence>
<proteinExistence type="predicted"/>
<comment type="caution">
    <text evidence="1">The sequence shown here is derived from an EMBL/GenBank/DDBJ whole genome shotgun (WGS) entry which is preliminary data.</text>
</comment>